<reference evidence="12" key="2">
    <citation type="submission" date="2025-08" db="UniProtKB">
        <authorList>
            <consortium name="RefSeq"/>
        </authorList>
    </citation>
    <scope>IDENTIFICATION</scope>
    <source>
        <tissue evidence="12">Young leaves</tissue>
    </source>
</reference>
<dbReference type="Pfam" id="PF23209">
    <property type="entry name" value="IDM1_C"/>
    <property type="match status" value="1"/>
</dbReference>
<dbReference type="Pfam" id="PF16135">
    <property type="entry name" value="TDBD"/>
    <property type="match status" value="1"/>
</dbReference>
<dbReference type="OrthoDB" id="429143at2759"/>
<evidence type="ECO:0000256" key="6">
    <source>
        <dbReference type="PROSITE-ProRule" id="PRU00146"/>
    </source>
</evidence>
<dbReference type="CDD" id="cd04301">
    <property type="entry name" value="NAT_SF"/>
    <property type="match status" value="1"/>
</dbReference>
<evidence type="ECO:0000313" key="11">
    <source>
        <dbReference type="Proteomes" id="UP000228380"/>
    </source>
</evidence>
<dbReference type="CDD" id="cd15532">
    <property type="entry name" value="PHD2_CHD_II"/>
    <property type="match status" value="1"/>
</dbReference>
<dbReference type="GO" id="GO:0008270">
    <property type="term" value="F:zinc ion binding"/>
    <property type="evidence" value="ECO:0007669"/>
    <property type="project" value="UniProtKB-KW"/>
</dbReference>
<reference evidence="11" key="1">
    <citation type="journal article" date="2019" name="Nat. Commun.">
        <title>Genome-wide association mapping of date palm fruit traits.</title>
        <authorList>
            <person name="Hazzouri K.M."/>
            <person name="Gros-Balthazard M."/>
            <person name="Flowers J.M."/>
            <person name="Copetti D."/>
            <person name="Lemansour A."/>
            <person name="Lebrun M."/>
            <person name="Masmoudi K."/>
            <person name="Ferrand S."/>
            <person name="Dhar M.I."/>
            <person name="Fresquez Z.A."/>
            <person name="Rosas U."/>
            <person name="Zhang J."/>
            <person name="Talag J."/>
            <person name="Lee S."/>
            <person name="Kudrna D."/>
            <person name="Powell R.F."/>
            <person name="Leitch I.J."/>
            <person name="Krueger R.R."/>
            <person name="Wing R.A."/>
            <person name="Amiri K.M.A."/>
            <person name="Purugganan M.D."/>
        </authorList>
    </citation>
    <scope>NUCLEOTIDE SEQUENCE [LARGE SCALE GENOMIC DNA]</scope>
    <source>
        <strain evidence="11">cv. Khalas</strain>
    </source>
</reference>
<evidence type="ECO:0000256" key="3">
    <source>
        <dbReference type="ARBA" id="ARBA00022771"/>
    </source>
</evidence>
<sequence>MVAQNQSMPLGSMEEETLEKLFGREILGLAKDGLEGSQEERRIYTEVFFENRIKGRNSCDVSGTMEFQPDEGSKMKTLGNYNRESSVPMSSAKRSSGETLKHFKMGLGEIGGSGYFVDISSSWARSDAQNMNGKRLKLSPVEDLSYKDNDTRQKLDDTCNELMHLGTSNVIPSIFLSNSSDVCQQIPCRIVESFGQGFISSYYMIDIQCTMNGFDNNGDPKCKSKSKQTGSDKVFAKAKSDSTTGSHQSCLLKIFESGKHVPLGKKPLALLCINQQTEESNIPNSEMVDAAKKLAFIRDLPSYLRSHAHHLLMEAGWEIEVHKRKDGTKIDFIYKLPEEGLCLYSLPKAWVSCGKILSADTQASEEDENGRQWVSIDEFWFDLTDTLGHIEKGIQQPGKSLSLLDRWKILDPFMAVICIDKKIRALREGNALKAVNSATVMLTGKANMTLAAKGVVRVQDNLGKPDSHLLCRSKRSLLPNPMPDSKSKVKGGSRIRQVSVPQSCHDLRSKHKCRQAKNKTYCGAAVQNRSLRTLTRRIGKGFHDAKGFHGISSNATSLHNKTNLLCSNHKSSQRKSCISVPINFAENILSCKKINSVESKTLAPHSPRSAVDACLNKSVDSSAEEGGLSLSPDGKLLVGNQPCGETTIDAQMLVVNSREKSAYQGRDGFCKKVELAHEDAWNSFVKIVDQQEKLESSVFLGGGVRKGFSCEESDKNGAALDCPTICEKICTSVQEKKLNEVTQNKNSSEDSWSLLTQEDKMSSGDSGSLFIVNRASQHLMPEQQVLYLYPQEGTPCFSMDDRCRQQLSTHVSMPETMGGMNMQQEMQSSVDQSSLTRGLFRFGLDGSTVQNVNIPIQWVELNPAPKENPNLAEKVVPTIFLKDSEYQKEDNARTSGTSESEMRQTSASISTKMAHNKSKKISEVEAVKVTDINVAAKPTNRNCMEVLDLDIDGKVQNHLFPVNQVEGPVLRLESTSDCLKNSVCLKKQCCNTSTIGVGHTSAVLEDGSAIKIRKEPPKSEIKVGMQSNKDKKVDAMMSLEDESGGTLSKVTDNKIAGVQKSTTCKDNAVEASSKISTSIMLSHPTYDESIELINVLDDNKLPSEHFGEKKSDEDLLLANGESPDVGDNQGVIKAKKSEFRRENRHKRWRVCQFDDDDLLMAVIIYKYYWSNGRKSASKTRLLKLNALRKLKSRGGGKKLLMQTPGKGGKHSADGKQLFLGARTVFCRLIDMGVISINNVIHYWNPKNNTVVKDGRVTRDGILCKCCSKILSVSDFKVHAGFKLQRPSLNLFTGPGKPYTLCQLQAWSIEYKSRKDNMQTMEAMEVDESDDSCVLCGDGGELICCDNCPSTYHQACLPSQELPEGSWYCPKCSCEICGDVVNAMENSSTVAALECSLCERKYHTKCIKEMIACKGEVESDTWFCGQSCQEVHLGLRSRVGVTNCIDDGFSWMVLRCSHGYHKVQSAQKIALMAECNIKLAIALTIMEECFLPMVDPRTGIDIIPHVLYNWGSNRARLNHKGFYTVVLEKNDELVSVACIRVHGVLVAEMPLVATCTEHRRQGMCRRLIGVIEEMLKSLKVEMLVLSAIPDLVDTWTSVFGFEPIEDDEKQPLHNISFLTFPGTVLLKKSLRQATAKKSGEIREFYSNKDQSQNLGAFHEKTFSESCTSLPDMM</sequence>
<dbReference type="GO" id="GO:0016747">
    <property type="term" value="F:acyltransferase activity, transferring groups other than amino-acyl groups"/>
    <property type="evidence" value="ECO:0007669"/>
    <property type="project" value="InterPro"/>
</dbReference>
<dbReference type="KEGG" id="pda:113462352"/>
<evidence type="ECO:0000256" key="1">
    <source>
        <dbReference type="ARBA" id="ARBA00004123"/>
    </source>
</evidence>
<dbReference type="InterPro" id="IPR032308">
    <property type="entry name" value="TDBD"/>
</dbReference>
<name>A0A8B8J100_PHODC</name>
<dbReference type="Pfam" id="PF00628">
    <property type="entry name" value="PHD"/>
    <property type="match status" value="1"/>
</dbReference>
<dbReference type="InterPro" id="IPR000182">
    <property type="entry name" value="GNAT_dom"/>
</dbReference>
<dbReference type="InterPro" id="IPR013083">
    <property type="entry name" value="Znf_RING/FYVE/PHD"/>
</dbReference>
<dbReference type="PANTHER" id="PTHR46508:SF2">
    <property type="entry name" value="INCREASED DNA METHYLATION 1"/>
    <property type="match status" value="1"/>
</dbReference>
<dbReference type="Gene3D" id="3.40.630.30">
    <property type="match status" value="1"/>
</dbReference>
<comment type="subcellular location">
    <subcellularLocation>
        <location evidence="1">Nucleus</location>
    </subcellularLocation>
</comment>
<organism evidence="11 12">
    <name type="scientific">Phoenix dactylifera</name>
    <name type="common">Date palm</name>
    <dbReference type="NCBI Taxonomy" id="42345"/>
    <lineage>
        <taxon>Eukaryota</taxon>
        <taxon>Viridiplantae</taxon>
        <taxon>Streptophyta</taxon>
        <taxon>Embryophyta</taxon>
        <taxon>Tracheophyta</taxon>
        <taxon>Spermatophyta</taxon>
        <taxon>Magnoliopsida</taxon>
        <taxon>Liliopsida</taxon>
        <taxon>Arecaceae</taxon>
        <taxon>Coryphoideae</taxon>
        <taxon>Phoeniceae</taxon>
        <taxon>Phoenix</taxon>
    </lineage>
</organism>
<dbReference type="InterPro" id="IPR001965">
    <property type="entry name" value="Znf_PHD"/>
</dbReference>
<evidence type="ECO:0000259" key="8">
    <source>
        <dbReference type="PROSITE" id="PS50016"/>
    </source>
</evidence>
<feature type="domain" description="N-acetyltransferase" evidence="10">
    <location>
        <begin position="1466"/>
        <end position="1630"/>
    </location>
</feature>
<proteinExistence type="predicted"/>
<dbReference type="InterPro" id="IPR011011">
    <property type="entry name" value="Znf_FYVE_PHD"/>
</dbReference>
<dbReference type="GO" id="GO:0005634">
    <property type="term" value="C:nucleus"/>
    <property type="evidence" value="ECO:0007669"/>
    <property type="project" value="UniProtKB-SubCell"/>
</dbReference>
<evidence type="ECO:0000256" key="7">
    <source>
        <dbReference type="SAM" id="MobiDB-lite"/>
    </source>
</evidence>
<gene>
    <name evidence="12" type="primary">LOC113462352</name>
</gene>
<feature type="compositionally biased region" description="Polar residues" evidence="7">
    <location>
        <begin position="893"/>
        <end position="913"/>
    </location>
</feature>
<evidence type="ECO:0000256" key="5">
    <source>
        <dbReference type="ARBA" id="ARBA00023242"/>
    </source>
</evidence>
<feature type="region of interest" description="Disordered" evidence="7">
    <location>
        <begin position="69"/>
        <end position="95"/>
    </location>
</feature>
<feature type="region of interest" description="Disordered" evidence="7">
    <location>
        <begin position="476"/>
        <end position="495"/>
    </location>
</feature>
<keyword evidence="3 6" id="KW-0863">Zinc-finger</keyword>
<evidence type="ECO:0000256" key="2">
    <source>
        <dbReference type="ARBA" id="ARBA00022723"/>
    </source>
</evidence>
<keyword evidence="4" id="KW-0862">Zinc</keyword>
<dbReference type="RefSeq" id="XP_026658117.2">
    <property type="nucleotide sequence ID" value="XM_026802316.2"/>
</dbReference>
<feature type="region of interest" description="Disordered" evidence="7">
    <location>
        <begin position="886"/>
        <end position="915"/>
    </location>
</feature>
<protein>
    <submittedName>
        <fullName evidence="12">Increased DNA methylation 1-like</fullName>
    </submittedName>
</protein>
<dbReference type="Proteomes" id="UP000228380">
    <property type="component" value="Chromosome 14"/>
</dbReference>
<keyword evidence="5" id="KW-0539">Nucleus</keyword>
<dbReference type="InterPro" id="IPR016181">
    <property type="entry name" value="Acyl_CoA_acyltransferase"/>
</dbReference>
<dbReference type="InterPro" id="IPR019787">
    <property type="entry name" value="Znf_PHD-finger"/>
</dbReference>
<feature type="domain" description="PHD-type" evidence="8">
    <location>
        <begin position="1329"/>
        <end position="1374"/>
    </location>
</feature>
<evidence type="ECO:0000259" key="9">
    <source>
        <dbReference type="PROSITE" id="PS50081"/>
    </source>
</evidence>
<evidence type="ECO:0000313" key="12">
    <source>
        <dbReference type="RefSeq" id="XP_026658117.2"/>
    </source>
</evidence>
<keyword evidence="11" id="KW-1185">Reference proteome</keyword>
<dbReference type="PROSITE" id="PS51186">
    <property type="entry name" value="GNAT"/>
    <property type="match status" value="1"/>
</dbReference>
<accession>A0A8B8J100</accession>
<feature type="domain" description="Phorbol-ester/DAG-type" evidence="9">
    <location>
        <begin position="1358"/>
        <end position="1412"/>
    </location>
</feature>
<evidence type="ECO:0000256" key="4">
    <source>
        <dbReference type="ARBA" id="ARBA00022833"/>
    </source>
</evidence>
<dbReference type="InterPro" id="IPR002219">
    <property type="entry name" value="PKC_DAG/PE"/>
</dbReference>
<feature type="compositionally biased region" description="Polar residues" evidence="7">
    <location>
        <begin position="79"/>
        <end position="94"/>
    </location>
</feature>
<evidence type="ECO:0000259" key="10">
    <source>
        <dbReference type="PROSITE" id="PS51186"/>
    </source>
</evidence>
<dbReference type="SUPFAM" id="SSF57903">
    <property type="entry name" value="FYVE/PHD zinc finger"/>
    <property type="match status" value="1"/>
</dbReference>
<dbReference type="SMART" id="SM00249">
    <property type="entry name" value="PHD"/>
    <property type="match status" value="2"/>
</dbReference>
<dbReference type="GeneID" id="113462352"/>
<dbReference type="InterPro" id="IPR056511">
    <property type="entry name" value="IDM1_C"/>
</dbReference>
<keyword evidence="2" id="KW-0479">Metal-binding</keyword>
<dbReference type="PROSITE" id="PS50016">
    <property type="entry name" value="ZF_PHD_2"/>
    <property type="match status" value="1"/>
</dbReference>
<dbReference type="SUPFAM" id="SSF55729">
    <property type="entry name" value="Acyl-CoA N-acyltransferases (Nat)"/>
    <property type="match status" value="1"/>
</dbReference>
<dbReference type="Gene3D" id="3.30.40.10">
    <property type="entry name" value="Zinc/RING finger domain, C3HC4 (zinc finger)"/>
    <property type="match status" value="2"/>
</dbReference>
<dbReference type="PANTHER" id="PTHR46508">
    <property type="entry name" value="PHD FINGER FAMILY PROTEIN"/>
    <property type="match status" value="1"/>
</dbReference>
<dbReference type="PROSITE" id="PS50081">
    <property type="entry name" value="ZF_DAG_PE_2"/>
    <property type="match status" value="1"/>
</dbReference>